<dbReference type="Proteomes" id="UP001168528">
    <property type="component" value="Unassembled WGS sequence"/>
</dbReference>
<dbReference type="SUPFAM" id="SSF55785">
    <property type="entry name" value="PYP-like sensor domain (PAS domain)"/>
    <property type="match status" value="1"/>
</dbReference>
<feature type="transmembrane region" description="Helical" evidence="13">
    <location>
        <begin position="174"/>
        <end position="195"/>
    </location>
</feature>
<evidence type="ECO:0000256" key="5">
    <source>
        <dbReference type="ARBA" id="ARBA00022692"/>
    </source>
</evidence>
<dbReference type="PROSITE" id="PS50109">
    <property type="entry name" value="HIS_KIN"/>
    <property type="match status" value="1"/>
</dbReference>
<dbReference type="InterPro" id="IPR005467">
    <property type="entry name" value="His_kinase_dom"/>
</dbReference>
<dbReference type="Gene3D" id="3.30.450.20">
    <property type="entry name" value="PAS domain"/>
    <property type="match status" value="1"/>
</dbReference>
<dbReference type="InterPro" id="IPR000700">
    <property type="entry name" value="PAS-assoc_C"/>
</dbReference>
<keyword evidence="5 13" id="KW-0812">Transmembrane</keyword>
<evidence type="ECO:0000256" key="4">
    <source>
        <dbReference type="ARBA" id="ARBA00022679"/>
    </source>
</evidence>
<dbReference type="InterPro" id="IPR003594">
    <property type="entry name" value="HATPase_dom"/>
</dbReference>
<evidence type="ECO:0000256" key="9">
    <source>
        <dbReference type="ARBA" id="ARBA00022989"/>
    </source>
</evidence>
<evidence type="ECO:0000256" key="13">
    <source>
        <dbReference type="SAM" id="Phobius"/>
    </source>
</evidence>
<evidence type="ECO:0000256" key="12">
    <source>
        <dbReference type="SAM" id="Coils"/>
    </source>
</evidence>
<dbReference type="InterPro" id="IPR050351">
    <property type="entry name" value="BphY/WalK/GraS-like"/>
</dbReference>
<evidence type="ECO:0000256" key="1">
    <source>
        <dbReference type="ARBA" id="ARBA00000085"/>
    </source>
</evidence>
<evidence type="ECO:0000313" key="17">
    <source>
        <dbReference type="Proteomes" id="UP001168528"/>
    </source>
</evidence>
<dbReference type="Gene3D" id="1.10.287.130">
    <property type="match status" value="1"/>
</dbReference>
<feature type="transmembrane region" description="Helical" evidence="13">
    <location>
        <begin position="88"/>
        <end position="106"/>
    </location>
</feature>
<keyword evidence="7 16" id="KW-0418">Kinase</keyword>
<sequence>MKLLSKPVISLPRIFSVLHSPLLNGWSRNTEAYRTFQIHTITYSCLSIIVINLLVGLINFQASYESYGLISFAALSVLLINKRGYYHAARWMFIGALYVLTTLVFITGNTPVLAFLLCTMAVVANLVLFSKEEKLELALSFTIPVLLFACVQLLDITLLRGTTASELFSHSSLFVNIGFILLSVVLSVLYLFSIYEKSERDLRILVAELQVKEQEITRQNEELLLLNANLTASQDELIKNRIFLNSIIDNLPLSLAVKDVKELRYVRVNKASEDLMLYPAVDFVNKKDTDLYPHTQAEALLEEDLRVLQSKETIEAERLVTNKNNETKFLYTRKSTICDDKGEPMFILTISEDITPRKQAEELLKRTVKELQTRNHELDNYVYRVSHDLRAPFCSMQGLINLSKTESDIANIKQYIDLIEKSVYKSDRFIQSILSHSKVLNTELQIETIDLPTLANSCFQEAQHYISGADQIKLQVHTEVSYPFGSDLFRVNIILHNLVANAVRYSKSNADSNFVNITIHTSQEQAVITIADNGEGITEEHLPKIFDMFFRGSEKATGSGLGLYIARQAIEALGGTIHVESKPDQGAIFSVTLPNHINKTV</sequence>
<evidence type="ECO:0000256" key="2">
    <source>
        <dbReference type="ARBA" id="ARBA00004141"/>
    </source>
</evidence>
<dbReference type="PANTHER" id="PTHR42878:SF7">
    <property type="entry name" value="SENSOR HISTIDINE KINASE GLRK"/>
    <property type="match status" value="1"/>
</dbReference>
<dbReference type="Pfam" id="PF02518">
    <property type="entry name" value="HATPase_c"/>
    <property type="match status" value="1"/>
</dbReference>
<proteinExistence type="predicted"/>
<evidence type="ECO:0000256" key="11">
    <source>
        <dbReference type="ARBA" id="ARBA00023136"/>
    </source>
</evidence>
<dbReference type="InterPro" id="IPR036097">
    <property type="entry name" value="HisK_dim/P_sf"/>
</dbReference>
<feature type="transmembrane region" description="Helical" evidence="13">
    <location>
        <begin position="38"/>
        <end position="58"/>
    </location>
</feature>
<keyword evidence="6" id="KW-0547">Nucleotide-binding</keyword>
<comment type="subcellular location">
    <subcellularLocation>
        <location evidence="2">Membrane</location>
        <topology evidence="2">Multi-pass membrane protein</topology>
    </subcellularLocation>
</comment>
<dbReference type="InterPro" id="IPR000014">
    <property type="entry name" value="PAS"/>
</dbReference>
<dbReference type="EC" id="2.7.13.3" evidence="3"/>
<dbReference type="PANTHER" id="PTHR42878">
    <property type="entry name" value="TWO-COMPONENT HISTIDINE KINASE"/>
    <property type="match status" value="1"/>
</dbReference>
<keyword evidence="11 13" id="KW-0472">Membrane</keyword>
<dbReference type="GO" id="GO:0016301">
    <property type="term" value="F:kinase activity"/>
    <property type="evidence" value="ECO:0007669"/>
    <property type="project" value="UniProtKB-KW"/>
</dbReference>
<evidence type="ECO:0000256" key="6">
    <source>
        <dbReference type="ARBA" id="ARBA00022741"/>
    </source>
</evidence>
<dbReference type="EMBL" id="JAUKPO010000007">
    <property type="protein sequence ID" value="MDO1447425.1"/>
    <property type="molecule type" value="Genomic_DNA"/>
</dbReference>
<evidence type="ECO:0000256" key="8">
    <source>
        <dbReference type="ARBA" id="ARBA00022840"/>
    </source>
</evidence>
<dbReference type="InterPro" id="IPR004358">
    <property type="entry name" value="Sig_transdc_His_kin-like_C"/>
</dbReference>
<gene>
    <name evidence="16" type="ORF">Q0590_14245</name>
</gene>
<feature type="transmembrane region" description="Helical" evidence="13">
    <location>
        <begin position="64"/>
        <end position="81"/>
    </location>
</feature>
<dbReference type="InterPro" id="IPR035965">
    <property type="entry name" value="PAS-like_dom_sf"/>
</dbReference>
<dbReference type="InterPro" id="IPR036890">
    <property type="entry name" value="HATPase_C_sf"/>
</dbReference>
<feature type="coiled-coil region" evidence="12">
    <location>
        <begin position="195"/>
        <end position="229"/>
    </location>
</feature>
<comment type="catalytic activity">
    <reaction evidence="1">
        <text>ATP + protein L-histidine = ADP + protein N-phospho-L-histidine.</text>
        <dbReference type="EC" id="2.7.13.3"/>
    </reaction>
</comment>
<dbReference type="NCBIfam" id="TIGR00229">
    <property type="entry name" value="sensory_box"/>
    <property type="match status" value="1"/>
</dbReference>
<dbReference type="SUPFAM" id="SSF47384">
    <property type="entry name" value="Homodimeric domain of signal transducing histidine kinase"/>
    <property type="match status" value="1"/>
</dbReference>
<dbReference type="PRINTS" id="PR00344">
    <property type="entry name" value="BCTRLSENSOR"/>
</dbReference>
<evidence type="ECO:0000259" key="14">
    <source>
        <dbReference type="PROSITE" id="PS50109"/>
    </source>
</evidence>
<feature type="domain" description="PAC" evidence="15">
    <location>
        <begin position="314"/>
        <end position="366"/>
    </location>
</feature>
<evidence type="ECO:0000256" key="7">
    <source>
        <dbReference type="ARBA" id="ARBA00022777"/>
    </source>
</evidence>
<evidence type="ECO:0000259" key="15">
    <source>
        <dbReference type="PROSITE" id="PS50113"/>
    </source>
</evidence>
<dbReference type="PROSITE" id="PS50113">
    <property type="entry name" value="PAC"/>
    <property type="match status" value="1"/>
</dbReference>
<organism evidence="16 17">
    <name type="scientific">Rhodocytophaga aerolata</name>
    <dbReference type="NCBI Taxonomy" id="455078"/>
    <lineage>
        <taxon>Bacteria</taxon>
        <taxon>Pseudomonadati</taxon>
        <taxon>Bacteroidota</taxon>
        <taxon>Cytophagia</taxon>
        <taxon>Cytophagales</taxon>
        <taxon>Rhodocytophagaceae</taxon>
        <taxon>Rhodocytophaga</taxon>
    </lineage>
</organism>
<dbReference type="InterPro" id="IPR013656">
    <property type="entry name" value="PAS_4"/>
</dbReference>
<dbReference type="SMART" id="SM00387">
    <property type="entry name" value="HATPase_c"/>
    <property type="match status" value="1"/>
</dbReference>
<keyword evidence="8" id="KW-0067">ATP-binding</keyword>
<keyword evidence="12" id="KW-0175">Coiled coil</keyword>
<evidence type="ECO:0000256" key="10">
    <source>
        <dbReference type="ARBA" id="ARBA00023012"/>
    </source>
</evidence>
<evidence type="ECO:0000256" key="3">
    <source>
        <dbReference type="ARBA" id="ARBA00012438"/>
    </source>
</evidence>
<keyword evidence="4" id="KW-0808">Transferase</keyword>
<dbReference type="Gene3D" id="3.30.565.10">
    <property type="entry name" value="Histidine kinase-like ATPase, C-terminal domain"/>
    <property type="match status" value="1"/>
</dbReference>
<dbReference type="Pfam" id="PF08448">
    <property type="entry name" value="PAS_4"/>
    <property type="match status" value="1"/>
</dbReference>
<dbReference type="SUPFAM" id="SSF55874">
    <property type="entry name" value="ATPase domain of HSP90 chaperone/DNA topoisomerase II/histidine kinase"/>
    <property type="match status" value="1"/>
</dbReference>
<name>A0ABT8R5Q2_9BACT</name>
<protein>
    <recommendedName>
        <fullName evidence="3">histidine kinase</fullName>
        <ecNumber evidence="3">2.7.13.3</ecNumber>
    </recommendedName>
</protein>
<comment type="caution">
    <text evidence="16">The sequence shown here is derived from an EMBL/GenBank/DDBJ whole genome shotgun (WGS) entry which is preliminary data.</text>
</comment>
<keyword evidence="17" id="KW-1185">Reference proteome</keyword>
<dbReference type="RefSeq" id="WP_302038229.1">
    <property type="nucleotide sequence ID" value="NZ_JAUKPO010000007.1"/>
</dbReference>
<evidence type="ECO:0000313" key="16">
    <source>
        <dbReference type="EMBL" id="MDO1447425.1"/>
    </source>
</evidence>
<keyword evidence="9 13" id="KW-1133">Transmembrane helix</keyword>
<feature type="domain" description="Histidine kinase" evidence="14">
    <location>
        <begin position="384"/>
        <end position="597"/>
    </location>
</feature>
<keyword evidence="10" id="KW-0902">Two-component regulatory system</keyword>
<feature type="transmembrane region" description="Helical" evidence="13">
    <location>
        <begin position="137"/>
        <end position="154"/>
    </location>
</feature>
<reference evidence="16" key="1">
    <citation type="submission" date="2023-07" db="EMBL/GenBank/DDBJ databases">
        <title>The genome sequence of Rhodocytophaga aerolata KACC 12507.</title>
        <authorList>
            <person name="Zhang X."/>
        </authorList>
    </citation>
    <scope>NUCLEOTIDE SEQUENCE</scope>
    <source>
        <strain evidence="16">KACC 12507</strain>
    </source>
</reference>
<accession>A0ABT8R5Q2</accession>